<proteinExistence type="predicted"/>
<gene>
    <name evidence="2" type="primary">DNAH12</name>
    <name evidence="2" type="ORF">SNAT2548_LOCUS3335</name>
</gene>
<feature type="region of interest" description="Disordered" evidence="1">
    <location>
        <begin position="145"/>
        <end position="165"/>
    </location>
</feature>
<keyword evidence="3" id="KW-1185">Reference proteome</keyword>
<dbReference type="OrthoDB" id="430568at2759"/>
<organism evidence="2 3">
    <name type="scientific">Symbiodinium natans</name>
    <dbReference type="NCBI Taxonomy" id="878477"/>
    <lineage>
        <taxon>Eukaryota</taxon>
        <taxon>Sar</taxon>
        <taxon>Alveolata</taxon>
        <taxon>Dinophyceae</taxon>
        <taxon>Suessiales</taxon>
        <taxon>Symbiodiniaceae</taxon>
        <taxon>Symbiodinium</taxon>
    </lineage>
</organism>
<evidence type="ECO:0000313" key="3">
    <source>
        <dbReference type="Proteomes" id="UP000604046"/>
    </source>
</evidence>
<evidence type="ECO:0000313" key="2">
    <source>
        <dbReference type="EMBL" id="CAE7027256.1"/>
    </source>
</evidence>
<reference evidence="2" key="1">
    <citation type="submission" date="2021-02" db="EMBL/GenBank/DDBJ databases">
        <authorList>
            <person name="Dougan E. K."/>
            <person name="Rhodes N."/>
            <person name="Thang M."/>
            <person name="Chan C."/>
        </authorList>
    </citation>
    <scope>NUCLEOTIDE SEQUENCE</scope>
</reference>
<name>A0A812IC30_9DINO</name>
<dbReference type="Proteomes" id="UP000604046">
    <property type="component" value="Unassembled WGS sequence"/>
</dbReference>
<dbReference type="EMBL" id="CAJNDS010000202">
    <property type="protein sequence ID" value="CAE7027256.1"/>
    <property type="molecule type" value="Genomic_DNA"/>
</dbReference>
<feature type="compositionally biased region" description="Low complexity" evidence="1">
    <location>
        <begin position="4474"/>
        <end position="4499"/>
    </location>
</feature>
<accession>A0A812IC30</accession>
<comment type="caution">
    <text evidence="2">The sequence shown here is derived from an EMBL/GenBank/DDBJ whole genome shotgun (WGS) entry which is preliminary data.</text>
</comment>
<protein>
    <submittedName>
        <fullName evidence="2">DNAH12 protein</fullName>
    </submittedName>
</protein>
<sequence length="4795" mass="531247">MSAGYDRYHRPFYISADPVLFPLALLTNNTEDVNALPSGLACSCLFPAGRDLDFACHAGSEAMPASNAEGRAHLKIATWPLVASAVAECVPSTTLTQDLGGAWLVSSVLYAFQFDLRNPRASKAAKYFPVPPPEVENVTNETNETNMTNMSNETENDSNVSIPMEPENPNRWQFVTIDRAGRMVHNQIVDGYTLEPPTNVSNASSGPSEVAELFEAAAFFPSSVDAGSITDICAAFRLRSRACLSPYGCELHIYPPPGNGKMKLAQPALFAFLTGAEHGLDPLTTCTAQFNQTSMQTQFILILPPSILLDFTSYAFQFSLINPSQTPLDNNWVVQLWSIDVQGGAFQQRLTHQQDDVSGFEVLAQPPITPTLQYVRADKAVRLKDKDYAVAVEFKTRVDCGGYNWVGSGVWGESVCLMKAVDNPSASFQESLPQSTKKHTPTIHASCILDARRCMDVVLFPELVETRCLPAGTQAALRKNETGCWFEFITGRLRDTWDYAFVLYVASVQPLPSADNEWTFHFIDNGLLAGRLSPINSETILGFVLISSTTTTTAPFLRAALFATTRDILTTDVCLSFEVEEEILERPSLRMYMPEGFRSTGGSCGYEANVTQFPDCSGNMFLAASDISCEEGFDPRQLRYYLHFDTTGDANSSSGFAFQFQVKAPRTSPEPNTWSLTLETQKAAYLYKLKSFSWMAGLMSSDGLAFRAETGDVGQYLSLLTQGSYVTEMENSLHRGSCVYQGRVLPYDVISQFPDENPGMRLSFMDCADASSGIDANRQGMKTCQTSASMAQAALPGILFRARPTMAARPCYVDSDCGSGMSSSLFNGSDMHYSYDACGRAPDCYNHFDDPRCPYDPTGTESFAVHKGDGCECLYHGATLPESVYTGYPLNHPGLYTNLTYISVYGTTCAAWDQMPETPGASYCTNNADWCHSQFNWCQLPWCFVGEGCSSRLAMEGFGGSAAAYYSYDTCLSAPDCRTMPFDASCPFDASDLHWATAADCPLGWSDTCQCTYQGTTLPPEMYLNYPLDEPGKYAKLANIAIYGTSCAAWDSVPSTPMASMCAMGSDWSTVENNWCHVPWCYVSPGCASAVASTVFNGSTVMHYSYDACGNAPDCYNNFAGDPRCPYDPSGDGTFAVHKGQGCECTFQGAELPWELYLQYPNDHPGMYANLTYISVYGTTCAAWDQMPETPGASYCTNNADWCHSQFNWCQLPWCFVGEGCSSRLAMEGFGGSAAAYYSYDTCLSAPDCRTMPFDASCPFDASDLHWATAADCPLGWSDTCQCTYQGTTLPPEMYLNYPLDEPGKYAKLANIAIYGTSCAAWDSVPSTPMASMCAMGSDWSTVENNWCHVPWCYVSPGCASAVASTVFNGSTVMHYSYDACGNAPDCYNNFAGDPRCPYDPSGDGTFAVHKGQGCECTFQGAELPWELYLQYPNDHPGMYANLTYISVYGTTCAAWDQMPETPGASYCTNNADWCHSQFNWCQLPWCFVGEGCSSRLAMEGFGGSAAAYYSYDTCLAAPDCRTMPFDASCPFDSRDTNWPTAEDCPNSWSDVCECQYQGTMLPHALVTQFPMQDPGMYAHMPNIGVYGTSCAAWDQVPGTPLSSGCAPGSDWSKPEFNWCQLPWCYVNSTCASRIPTRVFNGSMAYYSYDTCGNAPDCYHDFAQDHRCPYDPYGSKSYKVHKADGCECLFHGQELPDEVFALDTMDDSDTSEVFGNVSYARIYGTTCAAWDQMPESPWAQYCPRHADWCHSEHNWCQLPWCYVSESCESKLNSTIFDNVSVSFYSYDTCLDTPNCRAMPFDASCPFDSRDTNWPTARECTESWSDSCECQYQGSMLPQAWFTHFPAGEPGKFIGMPNIAVYGTSCAAWDQVPGTPLSGRCAPGSDWSSPEFNWCQLPWCYVSPHCPSRIPTRVFNGSMAYYSYDACGNAPDCYSYFHRDHRCPYDPYSGKTYKIHKNGECDCLFHGSLLWHTTYSLHPITEAGKYANLSRISIYGTTCAAWDQMPETPWAQYCPRNADWCHSHYNWCQLPWCYVSEACPSRLRSTVFDDASTAFYSYDTCSDTPNCRTMPFDASCPFDSRDTNWPTAEDCPNSWSDVCECQYQGTMLPQALFMQFPMQNPGMYAHMPNIGVYGTSCAAWDQVPGTPLSSGCAPGSDWSKPEFNWCQLPWCYVNSTCASRIPTRVFNGSMAYYSYDSCGSAPDCYHDFAQDHRCPYDPYGSKSYKVHKADGCECLFHGAALPTDVYLSYPSNEPGKYANLSHISIYGTTCAAWDQMPETPWAQYCPRNADWCHSHYNWCQLPWCYVSEACPSRLTSTVLNAASTTFFSYETCLSAPDCRASPFDASCPFDSGDTSWSTAEDCPNSWSDVCECQYQGTMLPQALFMQFPMQNPGMYAHMPNIGVYGTSCAAWDQVPGTPLSSGCAPGSDWSKPEFNWCQLPWCYVNSTCASRIPTRVFNGSMAYYSYDSCGNAPDCYHDFAQDHRCPYDPYGSKSYKVHKADGCECLFHGAALPTDVYLSYPSNEPGKYANLSHISIYGTTCAAWDQMPETPWAQYCPRNADWCHSDYNWCQLPWCFVSERCESRVVSRVFDGSAVAFLSYDTCLSSPDCFSVPYEDDCPFDWTQSSWSTPAQCPYDWSDVCDCIYQGNRLPSELVRNFPSAFPGKFKDYRNIETWMNCPTGFASVPHTPLYAHCKPGSNWSEQEYNWCQLPWCYVGPACPTRLKTQLFAGSSTTYFSYDACGNAPDCYHDFESPRCPYDPYSTLSYKIHKGNGCECIYQGNLLPSYVYQNFPLSQRGRYANLTAIGIYGTTCAAWDQMPETPLANHCPPDADWCLSSYNWCQLPWCYVSSDCSSKLRTSLFDGFLEMYYSYDTCLSTPDCYTDPFDDRCPFDRKDTAWSTASDCEDYNNEVRFDGWKDVCRCEYQGTLLPEELYTSYPLEAPGTFSRLPNIGVYGTSCAAWDYMPGTPMATHCPPHSNWSNSDTNWCQLPWCYVSKECVYKIPSRVFNGSTAYFSYEICGKTPDCDSNYVADARCPYDPHGTKSYTLHKGEGCECLYHGGELPSHVYQSYPMEQPGKYANLTYVKLYGTSCAAWDQVPETPWFEYCPVGSDWCSSASNWCQLPWCYVGGNCSSRVASTVFAGSEVAFHSYDTCLSTPDCRTIPYDLPCPFDAKFSAWSTAADCRDGWSDICECKFQGTVLPASTYMNYPIQDPGRYADLPHIAAYGTACAAWDQVPGTPFAPMCPPGSDWSSAEYNWCQLPWCYVDSDCVTRRSTSVFNGTTMYYSYDACGNAPDCYNHFTTEDRCPWDPYHMKMYRLHKDKGCECIHAGQMLPLDVIERYPMNEPGKYANLSFIRIYGTSCGSWDTLPAGPLSDYCLPGSDWCSTESNWCQLPWCFVAASCATKIRSRLLDGPGTQFYSYDTCLSSPDCRNVPYDAACPFDSTDNGWSTAEQCPDSWSDVCACMYQGGSLPATIYNNFPSLEPGRWATLQNTPIYGTSCAAWDVVPQTPQSVFCPPGADWSSESLSWCQLPWCYVSESCVTRIATRVFEGSDLWFSYDACGNAPDCYNHFSTSAKCPYDPYGSNTYMVHKGGSCACKYHGYELPFEAYTRFPVREPGKYENMPHIAVYGTTCAAWDQMPNTPSYCPAGVDWCSSEHNWCQLPWCFVGANCSTKLASSIFQGSDVAYYSYDTCLSAPNCRDEPFDPRCPYDSSDAGWSTAQVCTDGWSDVCQCLHQGDVLPEDIYVQYPMQEPGKYMNMSSISFYGTSCAAWDQVPGTPWAHFCPPGSDWSTETFNWCQVPWCYVSASCKSRIRSSVFDGSSTLYYSYDVCGNAPDCYNDFTGDRRCPFDPSRALSYALHKGHGCECLYHGTELPSETYLNYPVEDPGKYATLLAIKIYGTGCAAWDQMPATPWASYCPADADWCHSDNNWCQLPWCYVGDSCESKLPTSVFNGSATMYYSYDTCFSTPNCHLPLEPGCPYDVTVAHWATGSDCPNGWSDVCDCVYQGSTLPEDLHDQFLLYNPGLHQNRTSMALYGTSCAAWDVIPGTPHSETCLSTSDYSGDLNWCQVPWCYVNSSCPTRIPSRVLDGSGVFFSYDSCGNAPDCYNHFQASKCPFDPYGTQMYTLHKGSGCQCLFHGSHLPEEVYTMHPSEHPGLYSNLTHISVYGTACAAWDQMPGTPWAGFCPHGADWCASTHNWCQLAWCYVSSDCETRLASTLFSGSAAAFYSYDTCMSMPNCLSFPYDPRCPFDKQDLSFSTAADCRYGWTDTPGVPITLFDAVLVMDDVWDFRASAYQESVVSTTGLSSQQVLMDSVQYRVAIPYALLWASVQIGDAELSEAVSAATKIDLSKVLVRSNRRLSDSDSASWSERRLQSLFQVYALTDNAADLSSMQSRLANASLLQTSLAASGVEARMQITGAAQQEVLVSTRLLAADPMDPPAASPDAAALSSDMSQRLGIVVSAQIENEAVKLPPTSTTVTETSTTTISSTSTSSTATHTSSTTLSTTSITLTTTTLVIETRILLNGVEYLSTEIEAWAVGMKFCLPDTSTMTSTTMTTTGQYVGAAEIGGAVVFQLCRDIFQQDPPSTMDCYWREDALSEWILFGGAGTCEAATCRCAAWSAGNHDYQLRLSLGGQDHFTTEKLATASGPKYCPTETTSTTTTTTTTTTATESIGVQEMNGAVFFHVCSDVEGPVICSWRRRGEFFWFPFEGYGSCYARKCTCPAITTDMFFSMRVPSTVESTTTVTTFTATSTTETMTTSSTRPPNTTIAKTARCITARAAPWLLMLLLLCAFFA</sequence>
<feature type="region of interest" description="Disordered" evidence="1">
    <location>
        <begin position="4472"/>
        <end position="4499"/>
    </location>
</feature>
<evidence type="ECO:0000256" key="1">
    <source>
        <dbReference type="SAM" id="MobiDB-lite"/>
    </source>
</evidence>